<evidence type="ECO:0000313" key="3">
    <source>
        <dbReference type="Proteomes" id="UP000216101"/>
    </source>
</evidence>
<dbReference type="Gene3D" id="3.40.50.1820">
    <property type="entry name" value="alpha/beta hydrolase"/>
    <property type="match status" value="1"/>
</dbReference>
<comment type="caution">
    <text evidence="2">The sequence shown here is derived from an EMBL/GenBank/DDBJ whole genome shotgun (WGS) entry which is preliminary data.</text>
</comment>
<dbReference type="AlphaFoldDB" id="A0A266Q8Y2"/>
<organism evidence="2 3">
    <name type="scientific">Cellvibrio mixtus</name>
    <dbReference type="NCBI Taxonomy" id="39650"/>
    <lineage>
        <taxon>Bacteria</taxon>
        <taxon>Pseudomonadati</taxon>
        <taxon>Pseudomonadota</taxon>
        <taxon>Gammaproteobacteria</taxon>
        <taxon>Cellvibrionales</taxon>
        <taxon>Cellvibrionaceae</taxon>
        <taxon>Cellvibrio</taxon>
    </lineage>
</organism>
<reference evidence="3" key="1">
    <citation type="submission" date="2017-05" db="EMBL/GenBank/DDBJ databases">
        <authorList>
            <person name="Barney B.M."/>
        </authorList>
    </citation>
    <scope>NUCLEOTIDE SEQUENCE [LARGE SCALE GENOMIC DNA]</scope>
    <source>
        <strain evidence="3">PSBB022</strain>
    </source>
</reference>
<dbReference type="Pfam" id="PF12146">
    <property type="entry name" value="Hydrolase_4"/>
    <property type="match status" value="1"/>
</dbReference>
<feature type="domain" description="Serine aminopeptidase S33" evidence="1">
    <location>
        <begin position="48"/>
        <end position="146"/>
    </location>
</feature>
<evidence type="ECO:0000259" key="1">
    <source>
        <dbReference type="Pfam" id="PF12146"/>
    </source>
</evidence>
<gene>
    <name evidence="2" type="ORF">CBP51_04630</name>
</gene>
<dbReference type="InterPro" id="IPR029058">
    <property type="entry name" value="AB_hydrolase_fold"/>
</dbReference>
<dbReference type="RefSeq" id="WP_094984015.1">
    <property type="nucleotide sequence ID" value="NZ_NHNI01000001.1"/>
</dbReference>
<name>A0A266Q8Y2_9GAMM</name>
<dbReference type="EMBL" id="NHNI01000001">
    <property type="protein sequence ID" value="OZY86318.1"/>
    <property type="molecule type" value="Genomic_DNA"/>
</dbReference>
<dbReference type="Proteomes" id="UP000216101">
    <property type="component" value="Unassembled WGS sequence"/>
</dbReference>
<dbReference type="SUPFAM" id="SSF53474">
    <property type="entry name" value="alpha/beta-Hydrolases"/>
    <property type="match status" value="1"/>
</dbReference>
<evidence type="ECO:0000313" key="2">
    <source>
        <dbReference type="EMBL" id="OZY86318.1"/>
    </source>
</evidence>
<accession>A0A266Q8Y2</accession>
<keyword evidence="3" id="KW-1185">Reference proteome</keyword>
<sequence length="222" mass="24251">MTFPFAKEQALFIPGPCGQLEAMIHAADEGGVFAARQALAVICHPHPVHGGTMENKVVTTLMRAYRDLGIHVLRFNFRGVGASAGSFDNAIGEQDDLRAVIAWAQQQFPATPLLLAGFSFGSSIAAQVSYEVPRLQHLTLVAPPIERYPYARDNQFACPLCVVQGDADERVDAKGVYQWAAALGGVVEVLRYQQAGHFFHGYLTALKADLSRVIERQWAEVV</sequence>
<protein>
    <recommendedName>
        <fullName evidence="1">Serine aminopeptidase S33 domain-containing protein</fullName>
    </recommendedName>
</protein>
<dbReference type="PANTHER" id="PTHR42103:SF2">
    <property type="entry name" value="AB HYDROLASE-1 DOMAIN-CONTAINING PROTEIN"/>
    <property type="match status" value="1"/>
</dbReference>
<dbReference type="InterPro" id="IPR022742">
    <property type="entry name" value="Hydrolase_4"/>
</dbReference>
<proteinExistence type="predicted"/>
<dbReference type="PANTHER" id="PTHR42103">
    <property type="entry name" value="ALPHA/BETA-HYDROLASES SUPERFAMILY PROTEIN"/>
    <property type="match status" value="1"/>
</dbReference>